<dbReference type="AlphaFoldDB" id="A0A508AVS4"/>
<dbReference type="EMBL" id="VICD02000069">
    <property type="protein sequence ID" value="KAB8195612.1"/>
    <property type="molecule type" value="Genomic_DNA"/>
</dbReference>
<accession>A0A508AVS4</accession>
<evidence type="ECO:0000313" key="2">
    <source>
        <dbReference type="Proteomes" id="UP000320431"/>
    </source>
</evidence>
<dbReference type="Proteomes" id="UP000320431">
    <property type="component" value="Unassembled WGS sequence"/>
</dbReference>
<comment type="caution">
    <text evidence="1">The sequence shown here is derived from an EMBL/GenBank/DDBJ whole genome shotgun (WGS) entry which is preliminary data.</text>
</comment>
<name>A0A508AVS4_9GAMM</name>
<sequence length="61" mass="6768">MLSARTPAIETIAQGHLQLLAIHLVWHLQRLGALSAEVANRRLREWGAAGPDRNVFQQGEV</sequence>
<gene>
    <name evidence="1" type="ORF">FKV24_004910</name>
</gene>
<organism evidence="1 2">
    <name type="scientific">Marilutibacter maris</name>
    <dbReference type="NCBI Taxonomy" id="1605891"/>
    <lineage>
        <taxon>Bacteria</taxon>
        <taxon>Pseudomonadati</taxon>
        <taxon>Pseudomonadota</taxon>
        <taxon>Gammaproteobacteria</taxon>
        <taxon>Lysobacterales</taxon>
        <taxon>Lysobacteraceae</taxon>
        <taxon>Marilutibacter</taxon>
    </lineage>
</organism>
<evidence type="ECO:0000313" key="1">
    <source>
        <dbReference type="EMBL" id="KAB8195612.1"/>
    </source>
</evidence>
<reference evidence="1 2" key="1">
    <citation type="submission" date="2019-10" db="EMBL/GenBank/DDBJ databases">
        <title>Lysobacter alkalisoli sp. nov., isolated from saline-alkaline soil.</title>
        <authorList>
            <person name="Sun J.-Q."/>
        </authorList>
    </citation>
    <scope>NUCLEOTIDE SEQUENCE [LARGE SCALE GENOMIC DNA]</scope>
    <source>
        <strain evidence="1 2">KCTC 42381</strain>
    </source>
</reference>
<dbReference type="RefSeq" id="WP_141481579.1">
    <property type="nucleotide sequence ID" value="NZ_VICD02000069.1"/>
</dbReference>
<proteinExistence type="predicted"/>
<protein>
    <submittedName>
        <fullName evidence="1">Uncharacterized protein</fullName>
    </submittedName>
</protein>